<accession>A0ABU8UVA9</accession>
<proteinExistence type="predicted"/>
<comment type="caution">
    <text evidence="1">The sequence shown here is derived from an EMBL/GenBank/DDBJ whole genome shotgun (WGS) entry which is preliminary data.</text>
</comment>
<dbReference type="Proteomes" id="UP001376459">
    <property type="component" value="Unassembled WGS sequence"/>
</dbReference>
<gene>
    <name evidence="1" type="ORF">WKI71_44400</name>
</gene>
<keyword evidence="2" id="KW-1185">Reference proteome</keyword>
<dbReference type="EMBL" id="JBBKAK010000001">
    <property type="protein sequence ID" value="MEJ8672860.1"/>
    <property type="molecule type" value="Genomic_DNA"/>
</dbReference>
<organism evidence="1 2">
    <name type="scientific">Streptomyces machairae</name>
    <dbReference type="NCBI Taxonomy" id="3134109"/>
    <lineage>
        <taxon>Bacteria</taxon>
        <taxon>Bacillati</taxon>
        <taxon>Actinomycetota</taxon>
        <taxon>Actinomycetes</taxon>
        <taxon>Kitasatosporales</taxon>
        <taxon>Streptomycetaceae</taxon>
        <taxon>Streptomyces</taxon>
    </lineage>
</organism>
<evidence type="ECO:0000313" key="1">
    <source>
        <dbReference type="EMBL" id="MEJ8672860.1"/>
    </source>
</evidence>
<protein>
    <submittedName>
        <fullName evidence="1">Uncharacterized protein</fullName>
    </submittedName>
</protein>
<reference evidence="1 2" key="1">
    <citation type="submission" date="2024-03" db="EMBL/GenBank/DDBJ databases">
        <title>Novel Streptomyces species of biotechnological and ecological value are a feature of Machair soil.</title>
        <authorList>
            <person name="Prole J.R."/>
            <person name="Goodfellow M."/>
            <person name="Allenby N."/>
            <person name="Ward A.C."/>
        </authorList>
    </citation>
    <scope>NUCLEOTIDE SEQUENCE [LARGE SCALE GENOMIC DNA]</scope>
    <source>
        <strain evidence="1 2">MS1.AVA.1</strain>
    </source>
</reference>
<name>A0ABU8UVA9_9ACTN</name>
<sequence>MSIPDEEHVSPPPDQDTLAVASQVDYYFPVEVVVVGAALRR</sequence>
<evidence type="ECO:0000313" key="2">
    <source>
        <dbReference type="Proteomes" id="UP001376459"/>
    </source>
</evidence>